<reference evidence="8 9" key="1">
    <citation type="submission" date="2019-05" db="EMBL/GenBank/DDBJ databases">
        <title>Psychrobacillus vulpis sp. nov., a new species isolated from feces of a red fox that inhabits in The Tablas de Daimiel Natural Park, Albacete, Spain.</title>
        <authorList>
            <person name="Rodriguez M."/>
            <person name="Reina J.C."/>
            <person name="Bejar V."/>
            <person name="Llamas I."/>
        </authorList>
    </citation>
    <scope>NUCLEOTIDE SEQUENCE [LARGE SCALE GENOMIC DNA]</scope>
    <source>
        <strain evidence="8 9">NEAU-3TGS17</strain>
    </source>
</reference>
<feature type="domain" description="Citrate transporter-like" evidence="7">
    <location>
        <begin position="13"/>
        <end position="385"/>
    </location>
</feature>
<keyword evidence="9" id="KW-1185">Reference proteome</keyword>
<gene>
    <name evidence="8" type="ORF">FG382_11990</name>
</gene>
<evidence type="ECO:0000256" key="1">
    <source>
        <dbReference type="ARBA" id="ARBA00004141"/>
    </source>
</evidence>
<evidence type="ECO:0000256" key="3">
    <source>
        <dbReference type="ARBA" id="ARBA00022692"/>
    </source>
</evidence>
<protein>
    <submittedName>
        <fullName evidence="8">Citrate transporter</fullName>
    </submittedName>
</protein>
<dbReference type="NCBIfam" id="TIGR00784">
    <property type="entry name" value="citMHS"/>
    <property type="match status" value="1"/>
</dbReference>
<dbReference type="GO" id="GO:0016020">
    <property type="term" value="C:membrane"/>
    <property type="evidence" value="ECO:0007669"/>
    <property type="project" value="UniProtKB-SubCell"/>
</dbReference>
<evidence type="ECO:0000259" key="7">
    <source>
        <dbReference type="Pfam" id="PF03600"/>
    </source>
</evidence>
<dbReference type="InterPro" id="IPR004680">
    <property type="entry name" value="Cit_transptr-like_dom"/>
</dbReference>
<keyword evidence="5 6" id="KW-0472">Membrane</keyword>
<feature type="transmembrane region" description="Helical" evidence="6">
    <location>
        <begin position="294"/>
        <end position="312"/>
    </location>
</feature>
<evidence type="ECO:0000256" key="6">
    <source>
        <dbReference type="SAM" id="Phobius"/>
    </source>
</evidence>
<feature type="transmembrane region" description="Helical" evidence="6">
    <location>
        <begin position="241"/>
        <end position="274"/>
    </location>
</feature>
<sequence length="440" mass="46989">MLSLLGFSMVAVFMYLIMSKRLSALVAIMIVPIIFGIIGGFLTDLGPMMAAGVEKVAMTAIMILFAILYFGIMIDTGLFDPLIAKILQLVKGDPLKIVIGTAVLSMMVALDGDGTTTYIITVSSLLPLYKRLGMNRLVLATVAMLSMGVMNMTPWGGASAMAMASLGLDSSELFIPMIPVMGIGLVWVIVAAFMLGKMERKRVGVIELEPIQKSGGSQFDTNPELAATAEVPYYKRPKLVWFNLGLTILLMVCLILDFMSLAVLFMIAFGIALLVNYPDLKLQQERIAVHSKNALAVVSIVIAAGIFTGIMSGTEMIDAMANTLVAIIPDALGPYLTVIVAFLSAPFTFFMSNNAFYFGVLPIISQAAEAYGVSAVEIGRASLLGQPVHVLSPLVAAAHLLIGLVETEFGDLQRFALKWAFGTVVVMTIAALVIGVITIG</sequence>
<proteinExistence type="predicted"/>
<evidence type="ECO:0000313" key="8">
    <source>
        <dbReference type="EMBL" id="TQR13229.1"/>
    </source>
</evidence>
<feature type="transmembrane region" description="Helical" evidence="6">
    <location>
        <begin position="22"/>
        <end position="43"/>
    </location>
</feature>
<feature type="transmembrane region" description="Helical" evidence="6">
    <location>
        <begin position="417"/>
        <end position="439"/>
    </location>
</feature>
<feature type="transmembrane region" description="Helical" evidence="6">
    <location>
        <begin position="355"/>
        <end position="376"/>
    </location>
</feature>
<keyword evidence="2" id="KW-0813">Transport</keyword>
<evidence type="ECO:0000313" key="9">
    <source>
        <dbReference type="Proteomes" id="UP000317316"/>
    </source>
</evidence>
<comment type="caution">
    <text evidence="8">The sequence shown here is derived from an EMBL/GenBank/DDBJ whole genome shotgun (WGS) entry which is preliminary data.</text>
</comment>
<dbReference type="InterPro" id="IPR014738">
    <property type="entry name" value="Citrate_transporter"/>
</dbReference>
<dbReference type="Proteomes" id="UP000317316">
    <property type="component" value="Unassembled WGS sequence"/>
</dbReference>
<accession>A0A544T713</accession>
<comment type="subcellular location">
    <subcellularLocation>
        <location evidence="1">Membrane</location>
        <topology evidence="1">Multi-pass membrane protein</topology>
    </subcellularLocation>
</comment>
<evidence type="ECO:0000256" key="2">
    <source>
        <dbReference type="ARBA" id="ARBA00022448"/>
    </source>
</evidence>
<name>A0A544T713_9BACI</name>
<feature type="transmembrane region" description="Helical" evidence="6">
    <location>
        <begin position="173"/>
        <end position="195"/>
    </location>
</feature>
<dbReference type="OrthoDB" id="5329450at2"/>
<organism evidence="8 9">
    <name type="scientific">Psychrobacillus lasiicapitis</name>
    <dbReference type="NCBI Taxonomy" id="1636719"/>
    <lineage>
        <taxon>Bacteria</taxon>
        <taxon>Bacillati</taxon>
        <taxon>Bacillota</taxon>
        <taxon>Bacilli</taxon>
        <taxon>Bacillales</taxon>
        <taxon>Bacillaceae</taxon>
        <taxon>Psychrobacillus</taxon>
    </lineage>
</organism>
<feature type="transmembrane region" description="Helical" evidence="6">
    <location>
        <begin position="324"/>
        <end position="349"/>
    </location>
</feature>
<dbReference type="EMBL" id="VDGH01000006">
    <property type="protein sequence ID" value="TQR13229.1"/>
    <property type="molecule type" value="Genomic_DNA"/>
</dbReference>
<dbReference type="AlphaFoldDB" id="A0A544T713"/>
<evidence type="ECO:0000256" key="5">
    <source>
        <dbReference type="ARBA" id="ARBA00023136"/>
    </source>
</evidence>
<feature type="transmembrane region" description="Helical" evidence="6">
    <location>
        <begin position="55"/>
        <end position="74"/>
    </location>
</feature>
<feature type="transmembrane region" description="Helical" evidence="6">
    <location>
        <begin position="388"/>
        <end position="405"/>
    </location>
</feature>
<dbReference type="RefSeq" id="WP_142539110.1">
    <property type="nucleotide sequence ID" value="NZ_BMIE01000004.1"/>
</dbReference>
<dbReference type="GO" id="GO:0015137">
    <property type="term" value="F:citrate transmembrane transporter activity"/>
    <property type="evidence" value="ECO:0007669"/>
    <property type="project" value="InterPro"/>
</dbReference>
<dbReference type="Pfam" id="PF03600">
    <property type="entry name" value="CitMHS"/>
    <property type="match status" value="1"/>
</dbReference>
<keyword evidence="3 6" id="KW-0812">Transmembrane</keyword>
<evidence type="ECO:0000256" key="4">
    <source>
        <dbReference type="ARBA" id="ARBA00022989"/>
    </source>
</evidence>
<feature type="transmembrane region" description="Helical" evidence="6">
    <location>
        <begin position="133"/>
        <end position="153"/>
    </location>
</feature>
<keyword evidence="4 6" id="KW-1133">Transmembrane helix</keyword>